<protein>
    <submittedName>
        <fullName evidence="1">Uncharacterized protein</fullName>
    </submittedName>
</protein>
<evidence type="ECO:0000313" key="1">
    <source>
        <dbReference type="EMBL" id="KAL2729703.1"/>
    </source>
</evidence>
<evidence type="ECO:0000313" key="2">
    <source>
        <dbReference type="EMBL" id="KAL2734768.1"/>
    </source>
</evidence>
<reference evidence="1 4" key="1">
    <citation type="journal article" date="2024" name="Ann. Entomol. Soc. Am.">
        <title>Genomic analyses of the southern and eastern yellowjacket wasps (Hymenoptera: Vespidae) reveal evolutionary signatures of social life.</title>
        <authorList>
            <person name="Catto M.A."/>
            <person name="Caine P.B."/>
            <person name="Orr S.E."/>
            <person name="Hunt B.G."/>
            <person name="Goodisman M.A.D."/>
        </authorList>
    </citation>
    <scope>NUCLEOTIDE SEQUENCE [LARGE SCALE GENOMIC DNA]</scope>
    <source>
        <strain evidence="1">233</strain>
        <tissue evidence="1">Head and thorax</tissue>
    </source>
</reference>
<dbReference type="Proteomes" id="UP001607302">
    <property type="component" value="Unassembled WGS sequence"/>
</dbReference>
<sequence>MYGSLIKKQVHETYPDNQEFILKIAEELFPRRKGRRTRNIKIEENGFEINYITNQCTITNDKEIIVMAYSVRNLLKLQTNHESSYGTWHRNAY</sequence>
<comment type="caution">
    <text evidence="1">The sequence shown here is derived from an EMBL/GenBank/DDBJ whole genome shotgun (WGS) entry which is preliminary data.</text>
</comment>
<keyword evidence="4" id="KW-1185">Reference proteome</keyword>
<gene>
    <name evidence="3" type="ORF">V1478_002768</name>
    <name evidence="2" type="ORF">V1478_003365</name>
    <name evidence="1" type="ORF">V1478_005627</name>
</gene>
<accession>A0ABD2BAC8</accession>
<proteinExistence type="predicted"/>
<dbReference type="AlphaFoldDB" id="A0ABD2BAC8"/>
<evidence type="ECO:0000313" key="4">
    <source>
        <dbReference type="Proteomes" id="UP001607302"/>
    </source>
</evidence>
<dbReference type="EMBL" id="JAUDFV010000071">
    <property type="protein sequence ID" value="KAL2734768.1"/>
    <property type="molecule type" value="Genomic_DNA"/>
</dbReference>
<dbReference type="EMBL" id="JAUDFV010000059">
    <property type="protein sequence ID" value="KAL2735693.1"/>
    <property type="molecule type" value="Genomic_DNA"/>
</dbReference>
<evidence type="ECO:0000313" key="3">
    <source>
        <dbReference type="EMBL" id="KAL2735693.1"/>
    </source>
</evidence>
<dbReference type="EMBL" id="JAUDFV010000122">
    <property type="protein sequence ID" value="KAL2729703.1"/>
    <property type="molecule type" value="Genomic_DNA"/>
</dbReference>
<organism evidence="1 4">
    <name type="scientific">Vespula squamosa</name>
    <name type="common">Southern yellow jacket</name>
    <name type="synonym">Wasp</name>
    <dbReference type="NCBI Taxonomy" id="30214"/>
    <lineage>
        <taxon>Eukaryota</taxon>
        <taxon>Metazoa</taxon>
        <taxon>Ecdysozoa</taxon>
        <taxon>Arthropoda</taxon>
        <taxon>Hexapoda</taxon>
        <taxon>Insecta</taxon>
        <taxon>Pterygota</taxon>
        <taxon>Neoptera</taxon>
        <taxon>Endopterygota</taxon>
        <taxon>Hymenoptera</taxon>
        <taxon>Apocrita</taxon>
        <taxon>Aculeata</taxon>
        <taxon>Vespoidea</taxon>
        <taxon>Vespidae</taxon>
        <taxon>Vespinae</taxon>
        <taxon>Vespula</taxon>
    </lineage>
</organism>
<name>A0ABD2BAC8_VESSQ</name>